<dbReference type="InterPro" id="IPR054189">
    <property type="entry name" value="DUF6894"/>
</dbReference>
<keyword evidence="4" id="KW-1185">Reference proteome</keyword>
<dbReference type="AlphaFoldDB" id="A0A5P9JUP0"/>
<feature type="region of interest" description="Disordered" evidence="1">
    <location>
        <begin position="1"/>
        <end position="40"/>
    </location>
</feature>
<accession>A0A5P9JUP0</accession>
<evidence type="ECO:0000259" key="2">
    <source>
        <dbReference type="Pfam" id="PF21834"/>
    </source>
</evidence>
<protein>
    <recommendedName>
        <fullName evidence="2">DUF6894 domain-containing protein</fullName>
    </recommendedName>
</protein>
<feature type="compositionally biased region" description="Basic and acidic residues" evidence="1">
    <location>
        <begin position="9"/>
        <end position="19"/>
    </location>
</feature>
<evidence type="ECO:0000256" key="1">
    <source>
        <dbReference type="SAM" id="MobiDB-lite"/>
    </source>
</evidence>
<dbReference type="EMBL" id="CP045423">
    <property type="protein sequence ID" value="QFU15160.1"/>
    <property type="molecule type" value="Genomic_DNA"/>
</dbReference>
<sequence length="123" mass="13779">MSKAPKHPSQRDDLKRWDDEGGAPRSGHPSHESSLAPEHRAETTLYYLNLRTESGLVDAPEGERHPNLQTARDAALAKAREMIAEGDQKGEDRRGWCVEIMDRANQRVLTIPFANALDPKPSR</sequence>
<dbReference type="Proteomes" id="UP000325614">
    <property type="component" value="Chromosome"/>
</dbReference>
<proteinExistence type="predicted"/>
<reference evidence="3 4" key="1">
    <citation type="submission" date="2019-10" db="EMBL/GenBank/DDBJ databases">
        <title>Isolation, Identification of Microvirga thermotolerans HR1, a novel thermophilic bacterium and Comparative Genomics of the genus Microvirga.</title>
        <authorList>
            <person name="Li J."/>
            <person name="Zhang W."/>
            <person name="Lin M."/>
            <person name="Wang J."/>
        </authorList>
    </citation>
    <scope>NUCLEOTIDE SEQUENCE [LARGE SCALE GENOMIC DNA]</scope>
    <source>
        <strain evidence="3 4">HR1</strain>
    </source>
</reference>
<feature type="domain" description="DUF6894" evidence="2">
    <location>
        <begin position="45"/>
        <end position="114"/>
    </location>
</feature>
<name>A0A5P9JUP0_9HYPH</name>
<dbReference type="KEGG" id="mico:GDR74_02425"/>
<gene>
    <name evidence="3" type="ORF">GDR74_02425</name>
</gene>
<organism evidence="3 4">
    <name type="scientific">Microvirga thermotolerans</name>
    <dbReference type="NCBI Taxonomy" id="2651334"/>
    <lineage>
        <taxon>Bacteria</taxon>
        <taxon>Pseudomonadati</taxon>
        <taxon>Pseudomonadota</taxon>
        <taxon>Alphaproteobacteria</taxon>
        <taxon>Hyphomicrobiales</taxon>
        <taxon>Methylobacteriaceae</taxon>
        <taxon>Microvirga</taxon>
    </lineage>
</organism>
<evidence type="ECO:0000313" key="3">
    <source>
        <dbReference type="EMBL" id="QFU15160.1"/>
    </source>
</evidence>
<evidence type="ECO:0000313" key="4">
    <source>
        <dbReference type="Proteomes" id="UP000325614"/>
    </source>
</evidence>
<dbReference type="Pfam" id="PF21834">
    <property type="entry name" value="DUF6894"/>
    <property type="match status" value="1"/>
</dbReference>
<dbReference type="RefSeq" id="WP_152584806.1">
    <property type="nucleotide sequence ID" value="NZ_CP045423.1"/>
</dbReference>